<keyword evidence="1" id="KW-1133">Transmembrane helix</keyword>
<name>A0A0W0FDX1_MONRR</name>
<evidence type="ECO:0000313" key="2">
    <source>
        <dbReference type="EMBL" id="KTB34449.1"/>
    </source>
</evidence>
<protein>
    <recommendedName>
        <fullName evidence="4">Integral membrane protein</fullName>
    </recommendedName>
</protein>
<dbReference type="EMBL" id="LATX01002076">
    <property type="protein sequence ID" value="KTB34449.1"/>
    <property type="molecule type" value="Genomic_DNA"/>
</dbReference>
<organism evidence="2 3">
    <name type="scientific">Moniliophthora roreri</name>
    <name type="common">Frosty pod rot fungus</name>
    <name type="synonym">Monilia roreri</name>
    <dbReference type="NCBI Taxonomy" id="221103"/>
    <lineage>
        <taxon>Eukaryota</taxon>
        <taxon>Fungi</taxon>
        <taxon>Dikarya</taxon>
        <taxon>Basidiomycota</taxon>
        <taxon>Agaricomycotina</taxon>
        <taxon>Agaricomycetes</taxon>
        <taxon>Agaricomycetidae</taxon>
        <taxon>Agaricales</taxon>
        <taxon>Marasmiineae</taxon>
        <taxon>Marasmiaceae</taxon>
        <taxon>Moniliophthora</taxon>
    </lineage>
</organism>
<keyword evidence="1" id="KW-0812">Transmembrane</keyword>
<accession>A0A0W0FDX1</accession>
<evidence type="ECO:0000256" key="1">
    <source>
        <dbReference type="SAM" id="Phobius"/>
    </source>
</evidence>
<feature type="transmembrane region" description="Helical" evidence="1">
    <location>
        <begin position="136"/>
        <end position="160"/>
    </location>
</feature>
<keyword evidence="1" id="KW-0472">Membrane</keyword>
<evidence type="ECO:0008006" key="4">
    <source>
        <dbReference type="Google" id="ProtNLM"/>
    </source>
</evidence>
<feature type="transmembrane region" description="Helical" evidence="1">
    <location>
        <begin position="208"/>
        <end position="231"/>
    </location>
</feature>
<dbReference type="Proteomes" id="UP000054988">
    <property type="component" value="Unassembled WGS sequence"/>
</dbReference>
<feature type="transmembrane region" description="Helical" evidence="1">
    <location>
        <begin position="243"/>
        <end position="265"/>
    </location>
</feature>
<feature type="transmembrane region" description="Helical" evidence="1">
    <location>
        <begin position="166"/>
        <end position="187"/>
    </location>
</feature>
<feature type="transmembrane region" description="Helical" evidence="1">
    <location>
        <begin position="66"/>
        <end position="85"/>
    </location>
</feature>
<gene>
    <name evidence="2" type="ORF">WG66_12972</name>
</gene>
<feature type="transmembrane region" description="Helical" evidence="1">
    <location>
        <begin position="105"/>
        <end position="124"/>
    </location>
</feature>
<reference evidence="2 3" key="1">
    <citation type="submission" date="2015-12" db="EMBL/GenBank/DDBJ databases">
        <title>Draft genome sequence of Moniliophthora roreri, the causal agent of frosty pod rot of cacao.</title>
        <authorList>
            <person name="Aime M.C."/>
            <person name="Diaz-Valderrama J.R."/>
            <person name="Kijpornyongpan T."/>
            <person name="Phillips-Mora W."/>
        </authorList>
    </citation>
    <scope>NUCLEOTIDE SEQUENCE [LARGE SCALE GENOMIC DNA]</scope>
    <source>
        <strain evidence="2 3">MCA 2952</strain>
    </source>
</reference>
<dbReference type="AlphaFoldDB" id="A0A0W0FDX1"/>
<sequence length="322" mass="36134">MGLHTRPSRFNVEVWYYGSLRVPEGRNFSLCYQLQFLLYGLYVEMFGICVHILLTRKQGRYHRLLVAMILQFLLCTADVALTTAYDILALARIENYSKTQANLQVAHFMMILASNATADAILLSRCYIVWGRRWKIIVLPLFAYIGSHFTALAMMAFFGSAVIQNVLAGATAFNNLLLSSLIAFRIYKMSRNAKTYLGPRPMSMYKTLIAISLESGIIYAALLLLVLGLTLTHYSVDSGLVDFSIRSWSVISGMMPTAIIVRVALGISFDDVESSIASIQGRDTYIDLNPVIDISKESEFTTYTPAFSTVPSLKKQAKSEYW</sequence>
<comment type="caution">
    <text evidence="2">The sequence shown here is derived from an EMBL/GenBank/DDBJ whole genome shotgun (WGS) entry which is preliminary data.</text>
</comment>
<feature type="transmembrane region" description="Helical" evidence="1">
    <location>
        <begin position="36"/>
        <end position="54"/>
    </location>
</feature>
<proteinExistence type="predicted"/>
<evidence type="ECO:0000313" key="3">
    <source>
        <dbReference type="Proteomes" id="UP000054988"/>
    </source>
</evidence>